<reference evidence="1" key="2">
    <citation type="submission" date="2022-10" db="EMBL/GenBank/DDBJ databases">
        <authorList>
            <consortium name="ENA_rothamsted_submissions"/>
            <consortium name="culmorum"/>
            <person name="King R."/>
        </authorList>
    </citation>
    <scope>NUCLEOTIDE SEQUENCE</scope>
</reference>
<accession>A0A9N9RXZ7</accession>
<organism evidence="1 2">
    <name type="scientific">Chironomus riparius</name>
    <dbReference type="NCBI Taxonomy" id="315576"/>
    <lineage>
        <taxon>Eukaryota</taxon>
        <taxon>Metazoa</taxon>
        <taxon>Ecdysozoa</taxon>
        <taxon>Arthropoda</taxon>
        <taxon>Hexapoda</taxon>
        <taxon>Insecta</taxon>
        <taxon>Pterygota</taxon>
        <taxon>Neoptera</taxon>
        <taxon>Endopterygota</taxon>
        <taxon>Diptera</taxon>
        <taxon>Nematocera</taxon>
        <taxon>Chironomoidea</taxon>
        <taxon>Chironomidae</taxon>
        <taxon>Chironominae</taxon>
        <taxon>Chironomus</taxon>
    </lineage>
</organism>
<sequence>MIRKNYLNYFNEDGTVKNEMKENLICEIHAKIGRAWNVGKCKIRRCFVDNKCLIPDIAYEKRKGNDGNDNDEESEDEQPLDGIYKGIGIRQLEYLRIVKKNYLDDFREDGQLKDGLKIEMINKLRSCVGDTWNVNKSKIWSRFVNNNVLWPIIAHEKRKAIAREIIEQAIVEVPVHSSCLLSDEQIAEQMAIINPVNQTSSEFNTSTYTFAVPPDNNVIYQIMLPSLSGQEIGDQAMVEASSNHIIQSPVAISTDTITSFLSGGNMQIGNDDIELPMEQCDDIYCGPSIIDYLVIIKGTFLIMFNDNGTVKDDMKDDLLDNLMELVGRRWQISRSELLAHYVENKKLNHIIANEKANAWRIGNIYDSLSLNGKSEGPDENMEVIESSILDDRLSIPINVQTSNRQKIRSNINLNISDSIDFGESFEFDFKDSQDSNLSSYDGPRVRFVNDEVLNDTIIDGWSDVSMEENDVEKRH</sequence>
<protein>
    <submittedName>
        <fullName evidence="1">Uncharacterized protein</fullName>
    </submittedName>
</protein>
<gene>
    <name evidence="1" type="ORF">CHIRRI_LOCUS7498</name>
</gene>
<name>A0A9N9RXZ7_9DIPT</name>
<dbReference type="EMBL" id="OU895878">
    <property type="protein sequence ID" value="CAG9804615.1"/>
    <property type="molecule type" value="Genomic_DNA"/>
</dbReference>
<keyword evidence="2" id="KW-1185">Reference proteome</keyword>
<dbReference type="Proteomes" id="UP001153620">
    <property type="component" value="Chromosome 2"/>
</dbReference>
<evidence type="ECO:0000313" key="1">
    <source>
        <dbReference type="EMBL" id="CAG9804615.1"/>
    </source>
</evidence>
<proteinExistence type="predicted"/>
<dbReference type="AlphaFoldDB" id="A0A9N9RXZ7"/>
<reference evidence="1" key="1">
    <citation type="submission" date="2022-01" db="EMBL/GenBank/DDBJ databases">
        <authorList>
            <person name="King R."/>
        </authorList>
    </citation>
    <scope>NUCLEOTIDE SEQUENCE</scope>
</reference>
<evidence type="ECO:0000313" key="2">
    <source>
        <dbReference type="Proteomes" id="UP001153620"/>
    </source>
</evidence>